<gene>
    <name evidence="8" type="ordered locus">Srot_0374</name>
</gene>
<dbReference type="HOGENOM" id="CLU_029243_3_1_11"/>
<dbReference type="GO" id="GO:0032153">
    <property type="term" value="C:cell division site"/>
    <property type="evidence" value="ECO:0007669"/>
    <property type="project" value="TreeGrafter"/>
</dbReference>
<evidence type="ECO:0000256" key="6">
    <source>
        <dbReference type="SAM" id="MobiDB-lite"/>
    </source>
</evidence>
<evidence type="ECO:0000313" key="8">
    <source>
        <dbReference type="EMBL" id="ADG96861.1"/>
    </source>
</evidence>
<dbReference type="eggNOG" id="COG0772">
    <property type="taxonomic scope" value="Bacteria"/>
</dbReference>
<evidence type="ECO:0000313" key="9">
    <source>
        <dbReference type="Proteomes" id="UP000002247"/>
    </source>
</evidence>
<feature type="transmembrane region" description="Helical" evidence="7">
    <location>
        <begin position="435"/>
        <end position="454"/>
    </location>
</feature>
<dbReference type="AlphaFoldDB" id="D6ZBA2"/>
<feature type="transmembrane region" description="Helical" evidence="7">
    <location>
        <begin position="138"/>
        <end position="155"/>
    </location>
</feature>
<dbReference type="KEGG" id="srt:Srot_0374"/>
<keyword evidence="9" id="KW-1185">Reference proteome</keyword>
<dbReference type="GO" id="GO:0015648">
    <property type="term" value="F:lipid-linked peptidoglycan transporter activity"/>
    <property type="evidence" value="ECO:0007669"/>
    <property type="project" value="TreeGrafter"/>
</dbReference>
<dbReference type="STRING" id="640132.Srot_0374"/>
<evidence type="ECO:0000256" key="3">
    <source>
        <dbReference type="ARBA" id="ARBA00022960"/>
    </source>
</evidence>
<reference evidence="8 9" key="1">
    <citation type="journal article" date="2010" name="Stand. Genomic Sci.">
        <title>Complete genome sequence of Segniliparus rotundus type strain (CDC 1076).</title>
        <authorList>
            <person name="Sikorski J."/>
            <person name="Lapidus A."/>
            <person name="Copeland A."/>
            <person name="Misra M."/>
            <person name="Glavina Del Rio T."/>
            <person name="Nolan M."/>
            <person name="Lucas S."/>
            <person name="Chen F."/>
            <person name="Tice H."/>
            <person name="Cheng J.F."/>
            <person name="Jando M."/>
            <person name="Schneider S."/>
            <person name="Bruce D."/>
            <person name="Goodwin L."/>
            <person name="Pitluck S."/>
            <person name="Liolios K."/>
            <person name="Mikhailova N."/>
            <person name="Pati A."/>
            <person name="Ivanova N."/>
            <person name="Mavromatis K."/>
            <person name="Chen A."/>
            <person name="Palaniappan K."/>
            <person name="Chertkov O."/>
            <person name="Land M."/>
            <person name="Hauser L."/>
            <person name="Chang Y.J."/>
            <person name="Jeffries C.D."/>
            <person name="Brettin T."/>
            <person name="Detter J.C."/>
            <person name="Han C."/>
            <person name="Rohde M."/>
            <person name="Goker M."/>
            <person name="Bristow J."/>
            <person name="Eisen J.A."/>
            <person name="Markowitz V."/>
            <person name="Hugenholtz P."/>
            <person name="Kyrpides N.C."/>
            <person name="Klenk H.P."/>
        </authorList>
    </citation>
    <scope>NUCLEOTIDE SEQUENCE [LARGE SCALE GENOMIC DNA]</scope>
    <source>
        <strain evidence="9">ATCC BAA-972 / CDC 1076 / CIP 108378 / DSM 44985 / JCM 13578</strain>
    </source>
</reference>
<evidence type="ECO:0000256" key="5">
    <source>
        <dbReference type="ARBA" id="ARBA00023136"/>
    </source>
</evidence>
<proteinExistence type="predicted"/>
<feature type="transmembrane region" description="Helical" evidence="7">
    <location>
        <begin position="66"/>
        <end position="87"/>
    </location>
</feature>
<keyword evidence="4 7" id="KW-1133">Transmembrane helix</keyword>
<dbReference type="GO" id="GO:0005886">
    <property type="term" value="C:plasma membrane"/>
    <property type="evidence" value="ECO:0007669"/>
    <property type="project" value="TreeGrafter"/>
</dbReference>
<dbReference type="EMBL" id="CP001958">
    <property type="protein sequence ID" value="ADG96861.1"/>
    <property type="molecule type" value="Genomic_DNA"/>
</dbReference>
<feature type="transmembrane region" description="Helical" evidence="7">
    <location>
        <begin position="94"/>
        <end position="113"/>
    </location>
</feature>
<feature type="transmembrane region" description="Helical" evidence="7">
    <location>
        <begin position="360"/>
        <end position="382"/>
    </location>
</feature>
<feature type="transmembrane region" description="Helical" evidence="7">
    <location>
        <begin position="324"/>
        <end position="348"/>
    </location>
</feature>
<keyword evidence="3" id="KW-0133">Cell shape</keyword>
<feature type="transmembrane region" description="Helical" evidence="7">
    <location>
        <begin position="245"/>
        <end position="278"/>
    </location>
</feature>
<dbReference type="GO" id="GO:0051301">
    <property type="term" value="P:cell division"/>
    <property type="evidence" value="ECO:0007669"/>
    <property type="project" value="InterPro"/>
</dbReference>
<dbReference type="Pfam" id="PF01098">
    <property type="entry name" value="FTSW_RODA_SPOVE"/>
    <property type="match status" value="1"/>
</dbReference>
<dbReference type="OrthoDB" id="9812661at2"/>
<keyword evidence="2 7" id="KW-0812">Transmembrane</keyword>
<feature type="transmembrane region" description="Helical" evidence="7">
    <location>
        <begin position="402"/>
        <end position="423"/>
    </location>
</feature>
<feature type="region of interest" description="Disordered" evidence="6">
    <location>
        <begin position="465"/>
        <end position="529"/>
    </location>
</feature>
<feature type="transmembrane region" description="Helical" evidence="7">
    <location>
        <begin position="284"/>
        <end position="304"/>
    </location>
</feature>
<feature type="transmembrane region" description="Helical" evidence="7">
    <location>
        <begin position="204"/>
        <end position="224"/>
    </location>
</feature>
<protein>
    <submittedName>
        <fullName evidence="8">Cell cycle protein</fullName>
    </submittedName>
</protein>
<organism evidence="8 9">
    <name type="scientific">Segniliparus rotundus (strain ATCC BAA-972 / CDC 1076 / CIP 108378 / DSM 44985 / JCM 13578)</name>
    <dbReference type="NCBI Taxonomy" id="640132"/>
    <lineage>
        <taxon>Bacteria</taxon>
        <taxon>Bacillati</taxon>
        <taxon>Actinomycetota</taxon>
        <taxon>Actinomycetes</taxon>
        <taxon>Mycobacteriales</taxon>
        <taxon>Segniliparaceae</taxon>
        <taxon>Segniliparus</taxon>
    </lineage>
</organism>
<comment type="subcellular location">
    <subcellularLocation>
        <location evidence="1">Membrane</location>
        <topology evidence="1">Multi-pass membrane protein</topology>
    </subcellularLocation>
</comment>
<evidence type="ECO:0000256" key="1">
    <source>
        <dbReference type="ARBA" id="ARBA00004141"/>
    </source>
</evidence>
<feature type="transmembrane region" description="Helical" evidence="7">
    <location>
        <begin position="37"/>
        <end position="54"/>
    </location>
</feature>
<dbReference type="RefSeq" id="WP_013137317.1">
    <property type="nucleotide sequence ID" value="NC_014168.1"/>
</dbReference>
<evidence type="ECO:0000256" key="2">
    <source>
        <dbReference type="ARBA" id="ARBA00022692"/>
    </source>
</evidence>
<dbReference type="Proteomes" id="UP000002247">
    <property type="component" value="Chromosome"/>
</dbReference>
<name>D6ZBA2_SEGRD</name>
<dbReference type="PANTHER" id="PTHR30474:SF3">
    <property type="entry name" value="PEPTIDOGLYCAN GLYCOSYLTRANSFERASE RODA"/>
    <property type="match status" value="1"/>
</dbReference>
<keyword evidence="5 7" id="KW-0472">Membrane</keyword>
<feature type="transmembrane region" description="Helical" evidence="7">
    <location>
        <begin position="164"/>
        <end position="184"/>
    </location>
</feature>
<dbReference type="InterPro" id="IPR001182">
    <property type="entry name" value="FtsW/RodA"/>
</dbReference>
<evidence type="ECO:0000256" key="4">
    <source>
        <dbReference type="ARBA" id="ARBA00022989"/>
    </source>
</evidence>
<sequence length="529" mass="55871">MSAAGSAVRSETAPGQGKSQAPSGSHLAPRNRRNVELALLAVAVALVLAALALVDANLHRPMLGDLARIALVYSLMMGGAHLAIRFFAPYADPLLFPIVALLNGVGLVLIFRIELEVRDPGSEAVRQSILSFDTNPQLVWTFVSVAAFSLVLGFLKDYRALSRYGYTLGALGVLFLAVPIFAAPINGSNVWLHLGFLTIQPGEFAKIALIVCSASLLVAKRDLFVTAGNHVWGLDLPRMRDLGPLLLAWGLAIATLFLQHDLGMGLLIFVTALLMLYIATERASWLLIGLLMLVVAGAFAFTQIHHVQERAQAWANPLTDCDNVGYQLCEALFGLAVGGLGGTGLGAGSPARVPEAHNDFILAAAGEELGLIGLAAVILLYYLLVDRGFRIALTVRDSFGKLLAAGLVITIAIQVFIIAGGVTDLIPLTGLTTPFMSSGGSSLLSNYILMALLIKISHEARKPGSLPVAAPNSGGKAKNNRHSAQKATAWFSGADSAASEEEPTTTDLQKIPPEPKNTADPKNTRGAAQ</sequence>
<dbReference type="GO" id="GO:0008360">
    <property type="term" value="P:regulation of cell shape"/>
    <property type="evidence" value="ECO:0007669"/>
    <property type="project" value="UniProtKB-KW"/>
</dbReference>
<feature type="region of interest" description="Disordered" evidence="6">
    <location>
        <begin position="1"/>
        <end position="28"/>
    </location>
</feature>
<evidence type="ECO:0000256" key="7">
    <source>
        <dbReference type="SAM" id="Phobius"/>
    </source>
</evidence>
<dbReference type="PANTHER" id="PTHR30474">
    <property type="entry name" value="CELL CYCLE PROTEIN"/>
    <property type="match status" value="1"/>
</dbReference>
<accession>D6ZBA2</accession>